<comment type="caution">
    <text evidence="2">The sequence shown here is derived from an EMBL/GenBank/DDBJ whole genome shotgun (WGS) entry which is preliminary data.</text>
</comment>
<dbReference type="InterPro" id="IPR052733">
    <property type="entry name" value="Chloroplast_QOR"/>
</dbReference>
<dbReference type="CDD" id="cd05289">
    <property type="entry name" value="MDR_like_2"/>
    <property type="match status" value="1"/>
</dbReference>
<name>A0A8K1CIR7_PYTOL</name>
<dbReference type="InterPro" id="IPR036291">
    <property type="entry name" value="NAD(P)-bd_dom_sf"/>
</dbReference>
<gene>
    <name evidence="2" type="ORF">Poli38472_012951</name>
</gene>
<evidence type="ECO:0000313" key="3">
    <source>
        <dbReference type="Proteomes" id="UP000794436"/>
    </source>
</evidence>
<dbReference type="EMBL" id="SPLM01000040">
    <property type="protein sequence ID" value="TMW64329.1"/>
    <property type="molecule type" value="Genomic_DNA"/>
</dbReference>
<dbReference type="SMART" id="SM00829">
    <property type="entry name" value="PKS_ER"/>
    <property type="match status" value="1"/>
</dbReference>
<dbReference type="OrthoDB" id="48317at2759"/>
<proteinExistence type="predicted"/>
<dbReference type="InterPro" id="IPR013154">
    <property type="entry name" value="ADH-like_N"/>
</dbReference>
<dbReference type="Gene3D" id="3.90.180.10">
    <property type="entry name" value="Medium-chain alcohol dehydrogenases, catalytic domain"/>
    <property type="match status" value="1"/>
</dbReference>
<sequence length="330" mass="35716">MAAIPATYRAYLHEGYGDLATELQLRCDVPQEILKTDQVRIQVHAAGLNPADYKIIEIGASFMPVSLSPEEPFRVGFDVAGVVAEVGSDVTSLKVGDEVLARGDFITRGSCAEYVVIDTKYIVQKPAKLSFQLAASLPVIGLTSYQALSAEGQLQKGERVLVLGGSSGTGVIAIQIAKLLGASFVAATTSTRNIDFVLSFGADRVIDYTIEKWAEVLEAHSIDLIYDCGVEPNAWDEGAQRVLKVNTGRLVTISREITPSESPIGATYIRFRKVPNSTDLALVTQWVESDQLRVPIDSVYAFEDLLNAFKAIKAGHTRGKVILEVITSKP</sequence>
<dbReference type="Gene3D" id="3.40.50.720">
    <property type="entry name" value="NAD(P)-binding Rossmann-like Domain"/>
    <property type="match status" value="1"/>
</dbReference>
<keyword evidence="3" id="KW-1185">Reference proteome</keyword>
<accession>A0A8K1CIR7</accession>
<evidence type="ECO:0000259" key="1">
    <source>
        <dbReference type="SMART" id="SM00829"/>
    </source>
</evidence>
<dbReference type="InterPro" id="IPR020843">
    <property type="entry name" value="ER"/>
</dbReference>
<dbReference type="PANTHER" id="PTHR44013">
    <property type="entry name" value="ZINC-TYPE ALCOHOL DEHYDROGENASE-LIKE PROTEIN C16A3.02C"/>
    <property type="match status" value="1"/>
</dbReference>
<dbReference type="AlphaFoldDB" id="A0A8K1CIR7"/>
<feature type="domain" description="Enoyl reductase (ER)" evidence="1">
    <location>
        <begin position="17"/>
        <end position="323"/>
    </location>
</feature>
<evidence type="ECO:0000313" key="2">
    <source>
        <dbReference type="EMBL" id="TMW64329.1"/>
    </source>
</evidence>
<dbReference type="GO" id="GO:0016491">
    <property type="term" value="F:oxidoreductase activity"/>
    <property type="evidence" value="ECO:0007669"/>
    <property type="project" value="InterPro"/>
</dbReference>
<reference evidence="2" key="1">
    <citation type="submission" date="2019-03" db="EMBL/GenBank/DDBJ databases">
        <title>Long read genome sequence of the mycoparasitic Pythium oligandrum ATCC 38472 isolated from sugarbeet rhizosphere.</title>
        <authorList>
            <person name="Gaulin E."/>
        </authorList>
    </citation>
    <scope>NUCLEOTIDE SEQUENCE</scope>
    <source>
        <strain evidence="2">ATCC 38472_TT</strain>
    </source>
</reference>
<dbReference type="SUPFAM" id="SSF51735">
    <property type="entry name" value="NAD(P)-binding Rossmann-fold domains"/>
    <property type="match status" value="1"/>
</dbReference>
<protein>
    <recommendedName>
        <fullName evidence="1">Enoyl reductase (ER) domain-containing protein</fullName>
    </recommendedName>
</protein>
<dbReference type="Proteomes" id="UP000794436">
    <property type="component" value="Unassembled WGS sequence"/>
</dbReference>
<dbReference type="Pfam" id="PF13602">
    <property type="entry name" value="ADH_zinc_N_2"/>
    <property type="match status" value="1"/>
</dbReference>
<organism evidence="2 3">
    <name type="scientific">Pythium oligandrum</name>
    <name type="common">Mycoparasitic fungus</name>
    <dbReference type="NCBI Taxonomy" id="41045"/>
    <lineage>
        <taxon>Eukaryota</taxon>
        <taxon>Sar</taxon>
        <taxon>Stramenopiles</taxon>
        <taxon>Oomycota</taxon>
        <taxon>Peronosporomycetes</taxon>
        <taxon>Pythiales</taxon>
        <taxon>Pythiaceae</taxon>
        <taxon>Pythium</taxon>
    </lineage>
</organism>
<dbReference type="InterPro" id="IPR011032">
    <property type="entry name" value="GroES-like_sf"/>
</dbReference>
<dbReference type="Pfam" id="PF08240">
    <property type="entry name" value="ADH_N"/>
    <property type="match status" value="1"/>
</dbReference>
<dbReference type="SUPFAM" id="SSF50129">
    <property type="entry name" value="GroES-like"/>
    <property type="match status" value="1"/>
</dbReference>
<dbReference type="PANTHER" id="PTHR44013:SF1">
    <property type="entry name" value="ZINC-TYPE ALCOHOL DEHYDROGENASE-LIKE PROTEIN C16A3.02C"/>
    <property type="match status" value="1"/>
</dbReference>